<organism evidence="1 2">
    <name type="scientific">Burkholderia lata (strain ATCC 17760 / DSM 23089 / LMG 22485 / NCIMB 9086 / R18194 / 383)</name>
    <dbReference type="NCBI Taxonomy" id="482957"/>
    <lineage>
        <taxon>Bacteria</taxon>
        <taxon>Pseudomonadati</taxon>
        <taxon>Pseudomonadota</taxon>
        <taxon>Betaproteobacteria</taxon>
        <taxon>Burkholderiales</taxon>
        <taxon>Burkholderiaceae</taxon>
        <taxon>Burkholderia</taxon>
        <taxon>Burkholderia cepacia complex</taxon>
    </lineage>
</organism>
<protein>
    <submittedName>
        <fullName evidence="1">Uncharacterized protein</fullName>
    </submittedName>
</protein>
<name>A0A6P2VIY1_BURL3</name>
<evidence type="ECO:0000313" key="1">
    <source>
        <dbReference type="EMBL" id="VWC80435.1"/>
    </source>
</evidence>
<dbReference type="EMBL" id="CABVQN010000004">
    <property type="protein sequence ID" value="VWC80435.1"/>
    <property type="molecule type" value="Genomic_DNA"/>
</dbReference>
<dbReference type="Proteomes" id="UP000494110">
    <property type="component" value="Unassembled WGS sequence"/>
</dbReference>
<gene>
    <name evidence="1" type="ORF">BLA39750_01157</name>
</gene>
<dbReference type="RefSeq" id="WP_175011306.1">
    <property type="nucleotide sequence ID" value="NZ_CABVQN010000004.1"/>
</dbReference>
<evidence type="ECO:0000313" key="2">
    <source>
        <dbReference type="Proteomes" id="UP000494110"/>
    </source>
</evidence>
<proteinExistence type="predicted"/>
<accession>A0A6P2VIY1</accession>
<dbReference type="AlphaFoldDB" id="A0A6P2VIY1"/>
<sequence>MQNDDAKRNDMGDDGVRDCIEYIVEFSGIRFEFARVLMVLNTDLRNEIHYWGLEDPEIAAKVVDAVALHILDRPCPTVRTADDFEVFVAELQAAARVMGLEVVETERKPGFVPVGGDSSSSVAQPHNAVIVGGDQPSLMDRLSNQERADMFAWSTKQTPAQPGGAVNLMTWPGWSDVMRRLEADSTEAWRVALEAVDRAKSAGDKEGE</sequence>
<reference evidence="1 2" key="1">
    <citation type="submission" date="2019-09" db="EMBL/GenBank/DDBJ databases">
        <authorList>
            <person name="Depoorter E."/>
        </authorList>
    </citation>
    <scope>NUCLEOTIDE SEQUENCE [LARGE SCALE GENOMIC DNA]</scope>
    <source>
        <strain evidence="1">R-39750</strain>
    </source>
</reference>